<dbReference type="InterPro" id="IPR049171">
    <property type="entry name" value="GLGE_C"/>
</dbReference>
<dbReference type="InterPro" id="IPR017853">
    <property type="entry name" value="GH"/>
</dbReference>
<dbReference type="SUPFAM" id="SSF51445">
    <property type="entry name" value="(Trans)glycosidases"/>
    <property type="match status" value="1"/>
</dbReference>
<name>A0A238XNS8_9ACTN</name>
<dbReference type="Gene3D" id="3.20.20.80">
    <property type="entry name" value="Glycosidases"/>
    <property type="match status" value="1"/>
</dbReference>
<dbReference type="InterPro" id="IPR021828">
    <property type="entry name" value="GlgE_dom_N/S"/>
</dbReference>
<protein>
    <submittedName>
        <fullName evidence="4">Uncharacterized protein</fullName>
    </submittedName>
</protein>
<evidence type="ECO:0000256" key="1">
    <source>
        <dbReference type="SAM" id="MobiDB-lite"/>
    </source>
</evidence>
<dbReference type="PANTHER" id="PTHR47786:SF2">
    <property type="entry name" value="GLYCOSYL HYDROLASE FAMILY 13 CATALYTIC DOMAIN-CONTAINING PROTEIN"/>
    <property type="match status" value="1"/>
</dbReference>
<organism evidence="4 5">
    <name type="scientific">Actinomadura mexicana</name>
    <dbReference type="NCBI Taxonomy" id="134959"/>
    <lineage>
        <taxon>Bacteria</taxon>
        <taxon>Bacillati</taxon>
        <taxon>Actinomycetota</taxon>
        <taxon>Actinomycetes</taxon>
        <taxon>Streptosporangiales</taxon>
        <taxon>Thermomonosporaceae</taxon>
        <taxon>Actinomadura</taxon>
    </lineage>
</organism>
<evidence type="ECO:0000259" key="3">
    <source>
        <dbReference type="Pfam" id="PF21702"/>
    </source>
</evidence>
<evidence type="ECO:0000313" key="5">
    <source>
        <dbReference type="Proteomes" id="UP000198420"/>
    </source>
</evidence>
<dbReference type="GO" id="GO:0004553">
    <property type="term" value="F:hydrolase activity, hydrolyzing O-glycosyl compounds"/>
    <property type="evidence" value="ECO:0007669"/>
    <property type="project" value="InterPro"/>
</dbReference>
<evidence type="ECO:0000313" key="4">
    <source>
        <dbReference type="EMBL" id="SNR60635.1"/>
    </source>
</evidence>
<dbReference type="Proteomes" id="UP000198420">
    <property type="component" value="Unassembled WGS sequence"/>
</dbReference>
<dbReference type="EMBL" id="FZNP01000004">
    <property type="protein sequence ID" value="SNR60635.1"/>
    <property type="molecule type" value="Genomic_DNA"/>
</dbReference>
<sequence>MQVKLEVERGRVPIVDVEPVVGCGRWPAKAVVGETVEVSATVFREGHERLGAAVVLRTPEGEAVHPIGTSHRKGPNNTGPNNTLDAGPYDPGSPWAIGSADGGHDAVHPDLGTLDDFDAFVEHAGNCGLEIALDLALQCSPDHPWVRDHPEWFTTRADGTIAYAENPPGGFAGLVGVEVDDGTVTDQLDGTTYTWRGSNYVHLDPHTKPAHVFAFEENGRVRAGGGRGGGASRTRRR</sequence>
<evidence type="ECO:0000259" key="2">
    <source>
        <dbReference type="Pfam" id="PF11896"/>
    </source>
</evidence>
<feature type="domain" description="Alpha-1,4-glucan:maltose-1-phosphate maltosyltransferase C-terminal" evidence="3">
    <location>
        <begin position="182"/>
        <end position="214"/>
    </location>
</feature>
<keyword evidence="5" id="KW-1185">Reference proteome</keyword>
<dbReference type="Pfam" id="PF11896">
    <property type="entry name" value="GlgE_dom_N_S"/>
    <property type="match status" value="1"/>
</dbReference>
<dbReference type="AlphaFoldDB" id="A0A238XNS8"/>
<accession>A0A238XNS8</accession>
<feature type="compositionally biased region" description="Gly residues" evidence="1">
    <location>
        <begin position="222"/>
        <end position="231"/>
    </location>
</feature>
<reference evidence="5" key="1">
    <citation type="submission" date="2017-06" db="EMBL/GenBank/DDBJ databases">
        <authorList>
            <person name="Varghese N."/>
            <person name="Submissions S."/>
        </authorList>
    </citation>
    <scope>NUCLEOTIDE SEQUENCE [LARGE SCALE GENOMIC DNA]</scope>
    <source>
        <strain evidence="5">DSM 44485</strain>
    </source>
</reference>
<dbReference type="Pfam" id="PF21702">
    <property type="entry name" value="GLGE_C"/>
    <property type="match status" value="1"/>
</dbReference>
<feature type="compositionally biased region" description="Polar residues" evidence="1">
    <location>
        <begin position="75"/>
        <end position="84"/>
    </location>
</feature>
<dbReference type="PANTHER" id="PTHR47786">
    <property type="entry name" value="ALPHA-1,4-GLUCAN:MALTOSE-1-PHOSPHATE MALTOSYLTRANSFERASE"/>
    <property type="match status" value="1"/>
</dbReference>
<feature type="region of interest" description="Disordered" evidence="1">
    <location>
        <begin position="218"/>
        <end position="237"/>
    </location>
</feature>
<gene>
    <name evidence="4" type="ORF">SAMN06265355_104522</name>
</gene>
<feature type="region of interest" description="Disordered" evidence="1">
    <location>
        <begin position="64"/>
        <end position="101"/>
    </location>
</feature>
<feature type="domain" description="Alpha-1,4-glucan:maltose-1-phosphate maltosyltransferase" evidence="2">
    <location>
        <begin position="10"/>
        <end position="62"/>
    </location>
</feature>
<proteinExistence type="predicted"/>